<feature type="region of interest" description="Disordered" evidence="1">
    <location>
        <begin position="1"/>
        <end position="21"/>
    </location>
</feature>
<feature type="compositionally biased region" description="Polar residues" evidence="1">
    <location>
        <begin position="45"/>
        <end position="74"/>
    </location>
</feature>
<proteinExistence type="predicted"/>
<dbReference type="EMBL" id="JABANP010000001">
    <property type="protein sequence ID" value="KAF4697664.1"/>
    <property type="molecule type" value="Genomic_DNA"/>
</dbReference>
<reference evidence="2 3" key="1">
    <citation type="submission" date="2020-04" db="EMBL/GenBank/DDBJ databases">
        <title>Perkinsus olseni comparative genomics.</title>
        <authorList>
            <person name="Bogema D.R."/>
        </authorList>
    </citation>
    <scope>NUCLEOTIDE SEQUENCE [LARGE SCALE GENOMIC DNA]</scope>
    <source>
        <strain evidence="2">00978-12</strain>
    </source>
</reference>
<comment type="caution">
    <text evidence="2">The sequence shown here is derived from an EMBL/GenBank/DDBJ whole genome shotgun (WGS) entry which is preliminary data.</text>
</comment>
<accession>A0A7J6PND4</accession>
<evidence type="ECO:0000256" key="1">
    <source>
        <dbReference type="SAM" id="MobiDB-lite"/>
    </source>
</evidence>
<evidence type="ECO:0000313" key="2">
    <source>
        <dbReference type="EMBL" id="KAF4697664.1"/>
    </source>
</evidence>
<protein>
    <submittedName>
        <fullName evidence="2">Uncharacterized protein</fullName>
    </submittedName>
</protein>
<gene>
    <name evidence="2" type="ORF">FOZ60_000016</name>
</gene>
<sequence>MPKQGDNAGSSTGPPHGRPVGCSSRLIAMVVVTEAGIAQCLRSEPPSSMSVEEGTTGTSATILRSLGQDSTASRQAPPAPQSDAQRGPRFPPPRQTMYNTTT</sequence>
<name>A0A7J6PND4_PEROL</name>
<evidence type="ECO:0000313" key="3">
    <source>
        <dbReference type="Proteomes" id="UP000541610"/>
    </source>
</evidence>
<dbReference type="Proteomes" id="UP000541610">
    <property type="component" value="Unassembled WGS sequence"/>
</dbReference>
<organism evidence="2 3">
    <name type="scientific">Perkinsus olseni</name>
    <name type="common">Perkinsus atlanticus</name>
    <dbReference type="NCBI Taxonomy" id="32597"/>
    <lineage>
        <taxon>Eukaryota</taxon>
        <taxon>Sar</taxon>
        <taxon>Alveolata</taxon>
        <taxon>Perkinsozoa</taxon>
        <taxon>Perkinsea</taxon>
        <taxon>Perkinsida</taxon>
        <taxon>Perkinsidae</taxon>
        <taxon>Perkinsus</taxon>
    </lineage>
</organism>
<dbReference type="AlphaFoldDB" id="A0A7J6PND4"/>
<feature type="region of interest" description="Disordered" evidence="1">
    <location>
        <begin position="42"/>
        <end position="102"/>
    </location>
</feature>